<organism evidence="2 3">
    <name type="scientific">Endocarpon pusillum</name>
    <dbReference type="NCBI Taxonomy" id="364733"/>
    <lineage>
        <taxon>Eukaryota</taxon>
        <taxon>Fungi</taxon>
        <taxon>Dikarya</taxon>
        <taxon>Ascomycota</taxon>
        <taxon>Pezizomycotina</taxon>
        <taxon>Eurotiomycetes</taxon>
        <taxon>Chaetothyriomycetidae</taxon>
        <taxon>Verrucariales</taxon>
        <taxon>Verrucariaceae</taxon>
        <taxon>Endocarpon</taxon>
    </lineage>
</organism>
<dbReference type="EMBL" id="JAACFV010000119">
    <property type="protein sequence ID" value="KAF7505052.1"/>
    <property type="molecule type" value="Genomic_DNA"/>
</dbReference>
<gene>
    <name evidence="2" type="ORF">GJ744_001271</name>
</gene>
<comment type="caution">
    <text evidence="2">The sequence shown here is derived from an EMBL/GenBank/DDBJ whole genome shotgun (WGS) entry which is preliminary data.</text>
</comment>
<dbReference type="AlphaFoldDB" id="A0A8H7AC99"/>
<evidence type="ECO:0000313" key="3">
    <source>
        <dbReference type="Proteomes" id="UP000606974"/>
    </source>
</evidence>
<dbReference type="InterPro" id="IPR001810">
    <property type="entry name" value="F-box_dom"/>
</dbReference>
<sequence>MMASASRPARENFRRKTRMLERFRQQFPLPEEILDQTFQYLSSGDRRNLFLVCKRFFNVASRIARTDLTCLIAEPTCLDPTRPLSDKDDTHRSHAFKVLEDERAIRKIHSLHVLGRNLPAKGPNQIVVQAELRQRQRLTEYHRKRLFKCINNAQNLRRLTITGDADISPISASHNLTAVVDIQIDTQPRLDFLQNFRNLRILVVVCVSETYKSGKFGPLPSLPNLQLLKIRFDKRLPSSDAAESSYFHNLVNLSLLKDLKTLELLGFARQALWSHFIIGSSNSMERLSFERISLLNHGWRSFYSRIASGLRSLTLVHNTIPWMGPIVLPVLEALEIEGDRVTNDGYIEFICPRLTLFKCTIRHSQASLSSVLELMISQFTATLETFMLRHLSDSHTEILTPHAVRTFSRCHQLRNFLFEGGISILTPDWWVLREIHVEADMAIFIMPEFPQSRAQETFRDTLKNYPFPDRDILSGYRGFLSRKVGSRYPKHYRCALHELRRFLREVDKDGLLKQIPDRVGNCACLWNPTQGSAFHPIEIGDCKTDSDVKTTIHHDKYDHNDHEHRRKRLRV</sequence>
<feature type="domain" description="F-box" evidence="1">
    <location>
        <begin position="23"/>
        <end position="71"/>
    </location>
</feature>
<evidence type="ECO:0000313" key="2">
    <source>
        <dbReference type="EMBL" id="KAF7505052.1"/>
    </source>
</evidence>
<proteinExistence type="predicted"/>
<dbReference type="SUPFAM" id="SSF52058">
    <property type="entry name" value="L domain-like"/>
    <property type="match status" value="1"/>
</dbReference>
<dbReference type="Gene3D" id="1.20.1280.50">
    <property type="match status" value="1"/>
</dbReference>
<dbReference type="InterPro" id="IPR036047">
    <property type="entry name" value="F-box-like_dom_sf"/>
</dbReference>
<dbReference type="Gene3D" id="3.80.10.10">
    <property type="entry name" value="Ribonuclease Inhibitor"/>
    <property type="match status" value="1"/>
</dbReference>
<name>A0A8H7AC99_9EURO</name>
<evidence type="ECO:0000259" key="1">
    <source>
        <dbReference type="PROSITE" id="PS50181"/>
    </source>
</evidence>
<accession>A0A8H7AC99</accession>
<dbReference type="SUPFAM" id="SSF81383">
    <property type="entry name" value="F-box domain"/>
    <property type="match status" value="1"/>
</dbReference>
<dbReference type="InterPro" id="IPR032675">
    <property type="entry name" value="LRR_dom_sf"/>
</dbReference>
<reference evidence="2" key="1">
    <citation type="submission" date="2020-02" db="EMBL/GenBank/DDBJ databases">
        <authorList>
            <person name="Palmer J.M."/>
        </authorList>
    </citation>
    <scope>NUCLEOTIDE SEQUENCE</scope>
    <source>
        <strain evidence="2">EPUS1.4</strain>
        <tissue evidence="2">Thallus</tissue>
    </source>
</reference>
<keyword evidence="3" id="KW-1185">Reference proteome</keyword>
<dbReference type="Proteomes" id="UP000606974">
    <property type="component" value="Unassembled WGS sequence"/>
</dbReference>
<protein>
    <recommendedName>
        <fullName evidence="1">F-box domain-containing protein</fullName>
    </recommendedName>
</protein>
<dbReference type="PROSITE" id="PS50181">
    <property type="entry name" value="FBOX"/>
    <property type="match status" value="1"/>
</dbReference>